<keyword evidence="1" id="KW-1133">Transmembrane helix</keyword>
<comment type="caution">
    <text evidence="2">The sequence shown here is derived from an EMBL/GenBank/DDBJ whole genome shotgun (WGS) entry which is preliminary data.</text>
</comment>
<sequence>YIPNYKNMRCLNYKIQKGLIPNKYRNFTLINFPVTTLSIIILSYIGKKIG</sequence>
<evidence type="ECO:0000256" key="1">
    <source>
        <dbReference type="SAM" id="Phobius"/>
    </source>
</evidence>
<protein>
    <submittedName>
        <fullName evidence="2">Uncharacterized protein</fullName>
    </submittedName>
</protein>
<feature type="transmembrane region" description="Helical" evidence="1">
    <location>
        <begin position="27"/>
        <end position="45"/>
    </location>
</feature>
<dbReference type="AlphaFoldDB" id="X1G0C6"/>
<organism evidence="2">
    <name type="scientific">marine sediment metagenome</name>
    <dbReference type="NCBI Taxonomy" id="412755"/>
    <lineage>
        <taxon>unclassified sequences</taxon>
        <taxon>metagenomes</taxon>
        <taxon>ecological metagenomes</taxon>
    </lineage>
</organism>
<name>X1G0C6_9ZZZZ</name>
<keyword evidence="1" id="KW-0472">Membrane</keyword>
<keyword evidence="1" id="KW-0812">Transmembrane</keyword>
<evidence type="ECO:0000313" key="2">
    <source>
        <dbReference type="EMBL" id="GAH51361.1"/>
    </source>
</evidence>
<reference evidence="2" key="1">
    <citation type="journal article" date="2014" name="Front. Microbiol.">
        <title>High frequency of phylogenetically diverse reductive dehalogenase-homologous genes in deep subseafloor sedimentary metagenomes.</title>
        <authorList>
            <person name="Kawai M."/>
            <person name="Futagami T."/>
            <person name="Toyoda A."/>
            <person name="Takaki Y."/>
            <person name="Nishi S."/>
            <person name="Hori S."/>
            <person name="Arai W."/>
            <person name="Tsubouchi T."/>
            <person name="Morono Y."/>
            <person name="Uchiyama I."/>
            <person name="Ito T."/>
            <person name="Fujiyama A."/>
            <person name="Inagaki F."/>
            <person name="Takami H."/>
        </authorList>
    </citation>
    <scope>NUCLEOTIDE SEQUENCE</scope>
    <source>
        <strain evidence="2">Expedition CK06-06</strain>
    </source>
</reference>
<gene>
    <name evidence="2" type="ORF">S03H2_29804</name>
</gene>
<proteinExistence type="predicted"/>
<dbReference type="EMBL" id="BARU01018006">
    <property type="protein sequence ID" value="GAH51361.1"/>
    <property type="molecule type" value="Genomic_DNA"/>
</dbReference>
<accession>X1G0C6</accession>
<feature type="non-terminal residue" evidence="2">
    <location>
        <position position="1"/>
    </location>
</feature>